<proteinExistence type="predicted"/>
<evidence type="ECO:0000313" key="2">
    <source>
        <dbReference type="EMBL" id="JAD58959.1"/>
    </source>
</evidence>
<dbReference type="EMBL" id="GBRH01238936">
    <property type="protein sequence ID" value="JAD58959.1"/>
    <property type="molecule type" value="Transcribed_RNA"/>
</dbReference>
<name>A0A0A9B4M6_ARUDO</name>
<sequence>MRGFSVRSPEDWKQDDQTGGCTRNTPLDCSTTNHSRTATTDKFYSLPGV</sequence>
<reference evidence="2" key="1">
    <citation type="submission" date="2014-09" db="EMBL/GenBank/DDBJ databases">
        <authorList>
            <person name="Magalhaes I.L.F."/>
            <person name="Oliveira U."/>
            <person name="Santos F.R."/>
            <person name="Vidigal T.H.D.A."/>
            <person name="Brescovit A.D."/>
            <person name="Santos A.J."/>
        </authorList>
    </citation>
    <scope>NUCLEOTIDE SEQUENCE</scope>
    <source>
        <tissue evidence="2">Shoot tissue taken approximately 20 cm above the soil surface</tissue>
    </source>
</reference>
<evidence type="ECO:0000256" key="1">
    <source>
        <dbReference type="SAM" id="MobiDB-lite"/>
    </source>
</evidence>
<dbReference type="AlphaFoldDB" id="A0A0A9B4M6"/>
<protein>
    <submittedName>
        <fullName evidence="2">Uncharacterized protein</fullName>
    </submittedName>
</protein>
<feature type="compositionally biased region" description="Polar residues" evidence="1">
    <location>
        <begin position="17"/>
        <end position="34"/>
    </location>
</feature>
<feature type="region of interest" description="Disordered" evidence="1">
    <location>
        <begin position="1"/>
        <end position="34"/>
    </location>
</feature>
<accession>A0A0A9B4M6</accession>
<reference evidence="2" key="2">
    <citation type="journal article" date="2015" name="Data Brief">
        <title>Shoot transcriptome of the giant reed, Arundo donax.</title>
        <authorList>
            <person name="Barrero R.A."/>
            <person name="Guerrero F.D."/>
            <person name="Moolhuijzen P."/>
            <person name="Goolsby J.A."/>
            <person name="Tidwell J."/>
            <person name="Bellgard S.E."/>
            <person name="Bellgard M.I."/>
        </authorList>
    </citation>
    <scope>NUCLEOTIDE SEQUENCE</scope>
    <source>
        <tissue evidence="2">Shoot tissue taken approximately 20 cm above the soil surface</tissue>
    </source>
</reference>
<organism evidence="2">
    <name type="scientific">Arundo donax</name>
    <name type="common">Giant reed</name>
    <name type="synonym">Donax arundinaceus</name>
    <dbReference type="NCBI Taxonomy" id="35708"/>
    <lineage>
        <taxon>Eukaryota</taxon>
        <taxon>Viridiplantae</taxon>
        <taxon>Streptophyta</taxon>
        <taxon>Embryophyta</taxon>
        <taxon>Tracheophyta</taxon>
        <taxon>Spermatophyta</taxon>
        <taxon>Magnoliopsida</taxon>
        <taxon>Liliopsida</taxon>
        <taxon>Poales</taxon>
        <taxon>Poaceae</taxon>
        <taxon>PACMAD clade</taxon>
        <taxon>Arundinoideae</taxon>
        <taxon>Arundineae</taxon>
        <taxon>Arundo</taxon>
    </lineage>
</organism>